<dbReference type="PIRSF" id="PIRSF005902">
    <property type="entry name" value="DNase_TatD"/>
    <property type="match status" value="1"/>
</dbReference>
<protein>
    <submittedName>
        <fullName evidence="3">Putative deoxyribonuclease YcfH</fullName>
        <ecNumber evidence="3">3.1.21.-</ecNumber>
    </submittedName>
</protein>
<organism evidence="3">
    <name type="scientific">mine drainage metagenome</name>
    <dbReference type="NCBI Taxonomy" id="410659"/>
    <lineage>
        <taxon>unclassified sequences</taxon>
        <taxon>metagenomes</taxon>
        <taxon>ecological metagenomes</taxon>
    </lineage>
</organism>
<proteinExistence type="predicted"/>
<evidence type="ECO:0000313" key="3">
    <source>
        <dbReference type="EMBL" id="OIR06372.1"/>
    </source>
</evidence>
<dbReference type="PANTHER" id="PTHR46124:SF2">
    <property type="entry name" value="D-AMINOACYL-TRNA DEACYLASE"/>
    <property type="match status" value="1"/>
</dbReference>
<evidence type="ECO:0000256" key="2">
    <source>
        <dbReference type="ARBA" id="ARBA00022801"/>
    </source>
</evidence>
<accession>A0A1J5SXP6</accession>
<dbReference type="AlphaFoldDB" id="A0A1J5SXP6"/>
<reference evidence="3" key="1">
    <citation type="submission" date="2016-10" db="EMBL/GenBank/DDBJ databases">
        <title>Sequence of Gallionella enrichment culture.</title>
        <authorList>
            <person name="Poehlein A."/>
            <person name="Muehling M."/>
            <person name="Daniel R."/>
        </authorList>
    </citation>
    <scope>NUCLEOTIDE SEQUENCE</scope>
</reference>
<dbReference type="PROSITE" id="PS01137">
    <property type="entry name" value="TATD_1"/>
    <property type="match status" value="1"/>
</dbReference>
<dbReference type="EC" id="3.1.21.-" evidence="3"/>
<name>A0A1J5SXP6_9ZZZZ</name>
<dbReference type="SUPFAM" id="SSF51556">
    <property type="entry name" value="Metallo-dependent hydrolases"/>
    <property type="match status" value="1"/>
</dbReference>
<dbReference type="InterPro" id="IPR001130">
    <property type="entry name" value="TatD-like"/>
</dbReference>
<dbReference type="PANTHER" id="PTHR46124">
    <property type="entry name" value="D-AMINOACYL-TRNA DEACYLASE"/>
    <property type="match status" value="1"/>
</dbReference>
<dbReference type="GO" id="GO:0005829">
    <property type="term" value="C:cytosol"/>
    <property type="evidence" value="ECO:0007669"/>
    <property type="project" value="TreeGrafter"/>
</dbReference>
<comment type="caution">
    <text evidence="3">The sequence shown here is derived from an EMBL/GenBank/DDBJ whole genome shotgun (WGS) entry which is preliminary data.</text>
</comment>
<dbReference type="InterPro" id="IPR018228">
    <property type="entry name" value="DNase_TatD-rel_CS"/>
</dbReference>
<dbReference type="InterPro" id="IPR032466">
    <property type="entry name" value="Metal_Hydrolase"/>
</dbReference>
<dbReference type="CDD" id="cd01310">
    <property type="entry name" value="TatD_DNAse"/>
    <property type="match status" value="1"/>
</dbReference>
<dbReference type="Pfam" id="PF01026">
    <property type="entry name" value="TatD_DNase"/>
    <property type="match status" value="1"/>
</dbReference>
<dbReference type="Gene3D" id="3.20.20.140">
    <property type="entry name" value="Metal-dependent hydrolases"/>
    <property type="match status" value="1"/>
</dbReference>
<dbReference type="FunFam" id="3.20.20.140:FF:000005">
    <property type="entry name" value="TatD family hydrolase"/>
    <property type="match status" value="1"/>
</dbReference>
<dbReference type="NCBIfam" id="TIGR00010">
    <property type="entry name" value="YchF/TatD family DNA exonuclease"/>
    <property type="match status" value="1"/>
</dbReference>
<keyword evidence="1" id="KW-0479">Metal-binding</keyword>
<dbReference type="GO" id="GO:0016788">
    <property type="term" value="F:hydrolase activity, acting on ester bonds"/>
    <property type="evidence" value="ECO:0007669"/>
    <property type="project" value="InterPro"/>
</dbReference>
<keyword evidence="2 3" id="KW-0378">Hydrolase</keyword>
<gene>
    <name evidence="3" type="primary">ycfH_4</name>
    <name evidence="3" type="ORF">GALL_115620</name>
</gene>
<dbReference type="EMBL" id="MLJW01000044">
    <property type="protein sequence ID" value="OIR06372.1"/>
    <property type="molecule type" value="Genomic_DNA"/>
</dbReference>
<dbReference type="GO" id="GO:0004536">
    <property type="term" value="F:DNA nuclease activity"/>
    <property type="evidence" value="ECO:0007669"/>
    <property type="project" value="InterPro"/>
</dbReference>
<sequence length="264" mass="29198">MGLIDTHTHLDSFARKGALPEVLARAREAGVETMITIGTEPGDWSLYASLESQHGPYVRHTVGLHPCSVDERWADAVAQLEACFERGPEPVALGETGLDRFHLPADPEQADRILRWQKASFAAHLELARRLGCPLVVHSRGAFRESVDMIDASGIDWSRVVFHCFSEGEAEMAELRRRGGFGSFTGILTYKNAEPVRAAARLQGLEYFMLETDAPYLAPVPHRGKSNEPAFIRHTAEAAATLLGVDFEVLSAASTRNARRFYRL</sequence>
<evidence type="ECO:0000256" key="1">
    <source>
        <dbReference type="ARBA" id="ARBA00022723"/>
    </source>
</evidence>
<dbReference type="InterPro" id="IPR015991">
    <property type="entry name" value="TatD/YcfH-like"/>
</dbReference>
<dbReference type="GO" id="GO:0046872">
    <property type="term" value="F:metal ion binding"/>
    <property type="evidence" value="ECO:0007669"/>
    <property type="project" value="UniProtKB-KW"/>
</dbReference>